<reference evidence="2 3" key="1">
    <citation type="submission" date="2016-10" db="EMBL/GenBank/DDBJ databases">
        <authorList>
            <person name="de Groot N.N."/>
        </authorList>
    </citation>
    <scope>NUCLEOTIDE SEQUENCE [LARGE SCALE GENOMIC DNA]</scope>
    <source>
        <strain evidence="2 3">DSM 25294</strain>
    </source>
</reference>
<keyword evidence="1" id="KW-0732">Signal</keyword>
<sequence>MTSQFLKSIRLIIPCLLLGALAPVAVQAQEGRLGVELNKFEPAESGGCRTFFLFRNQAGMTLEAFEMSLAVLDKRGVIDQLLSIDAAPLPIARTTLKLFEIPDIACDNISEILLHEMTACTPQNAEPMDCFEIMDLSSKASAGFVK</sequence>
<protein>
    <submittedName>
        <fullName evidence="2">Uncharacterized protein</fullName>
    </submittedName>
</protein>
<evidence type="ECO:0000313" key="2">
    <source>
        <dbReference type="EMBL" id="SDJ18065.1"/>
    </source>
</evidence>
<dbReference type="OrthoDB" id="7707524at2"/>
<name>A0A1G8RNI8_9RHOB</name>
<dbReference type="EMBL" id="FNEK01000013">
    <property type="protein sequence ID" value="SDJ18065.1"/>
    <property type="molecule type" value="Genomic_DNA"/>
</dbReference>
<dbReference type="STRING" id="571298.SAMN04488026_101357"/>
<organism evidence="2 3">
    <name type="scientific">Aliiruegeria lutimaris</name>
    <dbReference type="NCBI Taxonomy" id="571298"/>
    <lineage>
        <taxon>Bacteria</taxon>
        <taxon>Pseudomonadati</taxon>
        <taxon>Pseudomonadota</taxon>
        <taxon>Alphaproteobacteria</taxon>
        <taxon>Rhodobacterales</taxon>
        <taxon>Roseobacteraceae</taxon>
        <taxon>Aliiruegeria</taxon>
    </lineage>
</organism>
<accession>A0A1G8RNI8</accession>
<evidence type="ECO:0000313" key="3">
    <source>
        <dbReference type="Proteomes" id="UP000199382"/>
    </source>
</evidence>
<dbReference type="AlphaFoldDB" id="A0A1G8RNI8"/>
<evidence type="ECO:0000256" key="1">
    <source>
        <dbReference type="SAM" id="SignalP"/>
    </source>
</evidence>
<feature type="signal peptide" evidence="1">
    <location>
        <begin position="1"/>
        <end position="28"/>
    </location>
</feature>
<keyword evidence="3" id="KW-1185">Reference proteome</keyword>
<dbReference type="Proteomes" id="UP000199382">
    <property type="component" value="Unassembled WGS sequence"/>
</dbReference>
<proteinExistence type="predicted"/>
<dbReference type="RefSeq" id="WP_093153396.1">
    <property type="nucleotide sequence ID" value="NZ_FNEK01000013.1"/>
</dbReference>
<gene>
    <name evidence="2" type="ORF">SAMN04488026_101357</name>
</gene>
<feature type="chain" id="PRO_5011472508" evidence="1">
    <location>
        <begin position="29"/>
        <end position="146"/>
    </location>
</feature>